<comment type="similarity">
    <text evidence="2 11 12">Belongs to the class-I aminoacyl-tRNA synthetase family.</text>
</comment>
<dbReference type="Proteomes" id="UP000186391">
    <property type="component" value="Unassembled WGS sequence"/>
</dbReference>
<dbReference type="PROSITE" id="PS00178">
    <property type="entry name" value="AA_TRNA_LIGASE_I"/>
    <property type="match status" value="1"/>
</dbReference>
<dbReference type="SUPFAM" id="SSF47323">
    <property type="entry name" value="Anticodon-binding domain of a subclass of class I aminoacyl-tRNA synthetases"/>
    <property type="match status" value="1"/>
</dbReference>
<evidence type="ECO:0000256" key="7">
    <source>
        <dbReference type="ARBA" id="ARBA00022840"/>
    </source>
</evidence>
<dbReference type="Pfam" id="PF03485">
    <property type="entry name" value="Arg_tRNA_synt_N"/>
    <property type="match status" value="1"/>
</dbReference>
<dbReference type="SUPFAM" id="SSF55190">
    <property type="entry name" value="Arginyl-tRNA synthetase (ArgRS), N-terminal 'additional' domain"/>
    <property type="match status" value="1"/>
</dbReference>
<evidence type="ECO:0000256" key="4">
    <source>
        <dbReference type="ARBA" id="ARBA00022490"/>
    </source>
</evidence>
<evidence type="ECO:0000256" key="11">
    <source>
        <dbReference type="HAMAP-Rule" id="MF_00123"/>
    </source>
</evidence>
<reference evidence="15 16" key="1">
    <citation type="submission" date="2016-11" db="EMBL/GenBank/DDBJ databases">
        <title>Draft Genome Sequences of Nine Cyanobacterial Strains from Diverse Habitats.</title>
        <authorList>
            <person name="Zhu T."/>
            <person name="Hou S."/>
            <person name="Lu X."/>
            <person name="Hess W.R."/>
        </authorList>
    </citation>
    <scope>NUCLEOTIDE SEQUENCE [LARGE SCALE GENOMIC DNA]</scope>
    <source>
        <strain evidence="15 16">NIES-592</strain>
    </source>
</reference>
<keyword evidence="4 11" id="KW-0963">Cytoplasm</keyword>
<organism evidence="15 16">
    <name type="scientific">Fischerella major NIES-592</name>
    <dbReference type="NCBI Taxonomy" id="210994"/>
    <lineage>
        <taxon>Bacteria</taxon>
        <taxon>Bacillati</taxon>
        <taxon>Cyanobacteriota</taxon>
        <taxon>Cyanophyceae</taxon>
        <taxon>Nostocales</taxon>
        <taxon>Hapalosiphonaceae</taxon>
        <taxon>Fischerella</taxon>
    </lineage>
</organism>
<dbReference type="SUPFAM" id="SSF52374">
    <property type="entry name" value="Nucleotidylyl transferase"/>
    <property type="match status" value="1"/>
</dbReference>
<comment type="caution">
    <text evidence="15">The sequence shown here is derived from an EMBL/GenBank/DDBJ whole genome shotgun (WGS) entry which is preliminary data.</text>
</comment>
<dbReference type="GO" id="GO:0005737">
    <property type="term" value="C:cytoplasm"/>
    <property type="evidence" value="ECO:0007669"/>
    <property type="project" value="UniProtKB-SubCell"/>
</dbReference>
<dbReference type="FunFam" id="1.10.730.10:FF:000006">
    <property type="entry name" value="Arginyl-tRNA synthetase 2, mitochondrial"/>
    <property type="match status" value="1"/>
</dbReference>
<dbReference type="InterPro" id="IPR009080">
    <property type="entry name" value="tRNAsynth_Ia_anticodon-bd"/>
</dbReference>
<keyword evidence="7 11" id="KW-0067">ATP-binding</keyword>
<dbReference type="NCBIfam" id="TIGR00456">
    <property type="entry name" value="argS"/>
    <property type="match status" value="1"/>
</dbReference>
<evidence type="ECO:0000259" key="14">
    <source>
        <dbReference type="SMART" id="SM01016"/>
    </source>
</evidence>
<dbReference type="InterPro" id="IPR008909">
    <property type="entry name" value="DALR_anticod-bd"/>
</dbReference>
<dbReference type="FunFam" id="3.40.50.620:FF:000030">
    <property type="entry name" value="Arginine--tRNA ligase"/>
    <property type="match status" value="1"/>
</dbReference>
<evidence type="ECO:0000313" key="15">
    <source>
        <dbReference type="EMBL" id="OKH11581.1"/>
    </source>
</evidence>
<sequence length="585" mass="65668">MNATQELLKEKLQQALVTAFGAEFAGVDPVLVAASNPKFGDYQANVALSLAKRLGQQPRAIAQAIVDQLDVSDICKPPEVAGPGFINLKLTTEYLEAQLVAMQADSRLGVAKAKTPKREIVDFSSPNIAKEMHVGHLRSTIIGDSIARILEFRGHDVLRLNHVGDWGTQFGMLITYLREVYPEALTTANALDIGDLVTFYKQAKKRFDEDEAFQEQARQEVVRLQAGAADTIHAWKLLCEQSRTEFQVIYDLLDIKVQERGESFYNPFLPKVVEDLEQTGLLVEDQGAKCVFLEGFTNKEGEPLPLIVQKSDGGYNYATTDLAAIRYRIQEDHAKRIIYVTDAGQANHFAQVFQVAYKAGWVPDDVELVHVPFGLVLGEDGKKFKTRSGDTVRLRDLLDEAIARARADLENRLIQEGRQETEQFKANVAKVVGISAVKYADLSQNRTSNYVFSYDKMLSLKGNTAPYMLYAYVRTQGISREGNVDFEKLGTDAKILLQKDTELTLAKHLLQLDEIISDVEQDLLPNRLCEYLYQLSDKFNKFYENCPVLKSEEPIRTSRLALCYLTARTLKLGLSLLGIQVLERM</sequence>
<accession>A0A1U7GUC9</accession>
<dbReference type="InterPro" id="IPR014729">
    <property type="entry name" value="Rossmann-like_a/b/a_fold"/>
</dbReference>
<dbReference type="SMART" id="SM00836">
    <property type="entry name" value="DALR_1"/>
    <property type="match status" value="1"/>
</dbReference>
<feature type="domain" description="Arginyl tRNA synthetase N-terminal" evidence="14">
    <location>
        <begin position="6"/>
        <end position="90"/>
    </location>
</feature>
<keyword evidence="16" id="KW-1185">Reference proteome</keyword>
<dbReference type="EC" id="6.1.1.19" evidence="11"/>
<dbReference type="SMART" id="SM01016">
    <property type="entry name" value="Arg_tRNA_synt_N"/>
    <property type="match status" value="1"/>
</dbReference>
<dbReference type="Pfam" id="PF00750">
    <property type="entry name" value="tRNA-synt_1d"/>
    <property type="match status" value="1"/>
</dbReference>
<keyword evidence="6 11" id="KW-0547">Nucleotide-binding</keyword>
<dbReference type="CDD" id="cd07956">
    <property type="entry name" value="Anticodon_Ia_Arg"/>
    <property type="match status" value="1"/>
</dbReference>
<dbReference type="GO" id="GO:0005524">
    <property type="term" value="F:ATP binding"/>
    <property type="evidence" value="ECO:0007669"/>
    <property type="project" value="UniProtKB-UniRule"/>
</dbReference>
<feature type="domain" description="DALR anticodon binding" evidence="13">
    <location>
        <begin position="468"/>
        <end position="585"/>
    </location>
</feature>
<dbReference type="PANTHER" id="PTHR11956">
    <property type="entry name" value="ARGINYL-TRNA SYNTHETASE"/>
    <property type="match status" value="1"/>
</dbReference>
<feature type="short sequence motif" description="'HIGH' region" evidence="11">
    <location>
        <begin position="126"/>
        <end position="136"/>
    </location>
</feature>
<evidence type="ECO:0000256" key="1">
    <source>
        <dbReference type="ARBA" id="ARBA00004496"/>
    </source>
</evidence>
<evidence type="ECO:0000256" key="8">
    <source>
        <dbReference type="ARBA" id="ARBA00022917"/>
    </source>
</evidence>
<evidence type="ECO:0000259" key="13">
    <source>
        <dbReference type="SMART" id="SM00836"/>
    </source>
</evidence>
<evidence type="ECO:0000256" key="6">
    <source>
        <dbReference type="ARBA" id="ARBA00022741"/>
    </source>
</evidence>
<dbReference type="CDD" id="cd00671">
    <property type="entry name" value="ArgRS_core"/>
    <property type="match status" value="1"/>
</dbReference>
<protein>
    <recommendedName>
        <fullName evidence="11">Arginine--tRNA ligase</fullName>
        <ecNumber evidence="11">6.1.1.19</ecNumber>
    </recommendedName>
    <alternativeName>
        <fullName evidence="11">Arginyl-tRNA synthetase</fullName>
        <shortName evidence="11">ArgRS</shortName>
    </alternativeName>
</protein>
<dbReference type="EMBL" id="MRCA01000017">
    <property type="protein sequence ID" value="OKH11581.1"/>
    <property type="molecule type" value="Genomic_DNA"/>
</dbReference>
<dbReference type="Pfam" id="PF05746">
    <property type="entry name" value="DALR_1"/>
    <property type="match status" value="1"/>
</dbReference>
<evidence type="ECO:0000256" key="3">
    <source>
        <dbReference type="ARBA" id="ARBA00011245"/>
    </source>
</evidence>
<gene>
    <name evidence="11" type="primary">argS</name>
    <name evidence="15" type="ORF">NIES592_21305</name>
</gene>
<keyword evidence="9 11" id="KW-0030">Aminoacyl-tRNA synthetase</keyword>
<dbReference type="Gene3D" id="3.40.50.620">
    <property type="entry name" value="HUPs"/>
    <property type="match status" value="1"/>
</dbReference>
<dbReference type="AlphaFoldDB" id="A0A1U7GUC9"/>
<evidence type="ECO:0000256" key="12">
    <source>
        <dbReference type="RuleBase" id="RU363038"/>
    </source>
</evidence>
<evidence type="ECO:0000256" key="9">
    <source>
        <dbReference type="ARBA" id="ARBA00023146"/>
    </source>
</evidence>
<dbReference type="RefSeq" id="WP_073556822.1">
    <property type="nucleotide sequence ID" value="NZ_MRCA01000017.1"/>
</dbReference>
<dbReference type="HAMAP" id="MF_00123">
    <property type="entry name" value="Arg_tRNA_synth"/>
    <property type="match status" value="1"/>
</dbReference>
<keyword evidence="8 11" id="KW-0648">Protein biosynthesis</keyword>
<dbReference type="PRINTS" id="PR01038">
    <property type="entry name" value="TRNASYNTHARG"/>
</dbReference>
<dbReference type="Gene3D" id="1.10.730.10">
    <property type="entry name" value="Isoleucyl-tRNA Synthetase, Domain 1"/>
    <property type="match status" value="1"/>
</dbReference>
<dbReference type="GO" id="GO:0006420">
    <property type="term" value="P:arginyl-tRNA aminoacylation"/>
    <property type="evidence" value="ECO:0007669"/>
    <property type="project" value="UniProtKB-UniRule"/>
</dbReference>
<keyword evidence="5 11" id="KW-0436">Ligase</keyword>
<dbReference type="InterPro" id="IPR035684">
    <property type="entry name" value="ArgRS_core"/>
</dbReference>
<dbReference type="GO" id="GO:0004814">
    <property type="term" value="F:arginine-tRNA ligase activity"/>
    <property type="evidence" value="ECO:0007669"/>
    <property type="project" value="UniProtKB-UniRule"/>
</dbReference>
<name>A0A1U7GUC9_9CYAN</name>
<dbReference type="InterPro" id="IPR001412">
    <property type="entry name" value="aa-tRNA-synth_I_CS"/>
</dbReference>
<dbReference type="InterPro" id="IPR001278">
    <property type="entry name" value="Arg-tRNA-ligase"/>
</dbReference>
<evidence type="ECO:0000256" key="2">
    <source>
        <dbReference type="ARBA" id="ARBA00005594"/>
    </source>
</evidence>
<dbReference type="InterPro" id="IPR005148">
    <property type="entry name" value="Arg-tRNA-synth_N"/>
</dbReference>
<dbReference type="OrthoDB" id="9805987at2"/>
<comment type="subunit">
    <text evidence="3 11">Monomer.</text>
</comment>
<dbReference type="PANTHER" id="PTHR11956:SF5">
    <property type="entry name" value="ARGININE--TRNA LIGASE, CYTOPLASMIC"/>
    <property type="match status" value="1"/>
</dbReference>
<proteinExistence type="inferred from homology"/>
<dbReference type="Gene3D" id="3.30.1360.70">
    <property type="entry name" value="Arginyl tRNA synthetase N-terminal domain"/>
    <property type="match status" value="1"/>
</dbReference>
<evidence type="ECO:0000313" key="16">
    <source>
        <dbReference type="Proteomes" id="UP000186391"/>
    </source>
</evidence>
<comment type="subcellular location">
    <subcellularLocation>
        <location evidence="1 11">Cytoplasm</location>
    </subcellularLocation>
</comment>
<evidence type="ECO:0000256" key="5">
    <source>
        <dbReference type="ARBA" id="ARBA00022598"/>
    </source>
</evidence>
<evidence type="ECO:0000256" key="10">
    <source>
        <dbReference type="ARBA" id="ARBA00049339"/>
    </source>
</evidence>
<comment type="catalytic activity">
    <reaction evidence="10 11">
        <text>tRNA(Arg) + L-arginine + ATP = L-arginyl-tRNA(Arg) + AMP + diphosphate</text>
        <dbReference type="Rhea" id="RHEA:20301"/>
        <dbReference type="Rhea" id="RHEA-COMP:9658"/>
        <dbReference type="Rhea" id="RHEA-COMP:9673"/>
        <dbReference type="ChEBI" id="CHEBI:30616"/>
        <dbReference type="ChEBI" id="CHEBI:32682"/>
        <dbReference type="ChEBI" id="CHEBI:33019"/>
        <dbReference type="ChEBI" id="CHEBI:78442"/>
        <dbReference type="ChEBI" id="CHEBI:78513"/>
        <dbReference type="ChEBI" id="CHEBI:456215"/>
        <dbReference type="EC" id="6.1.1.19"/>
    </reaction>
</comment>
<dbReference type="InterPro" id="IPR036695">
    <property type="entry name" value="Arg-tRNA-synth_N_sf"/>
</dbReference>